<evidence type="ECO:0000313" key="2">
    <source>
        <dbReference type="WBParaSite" id="PDA_v2.g18467.t1"/>
    </source>
</evidence>
<sequence>MLHKVDFVQTAVLSADSTVIKFAENYEFTVVYKPELSCFKIENAKGDFKIETVSLRRSGDNFECFTSVDKIYASKNRKSYVYSFYISANIEMKEICAVNYQLHIPIAHLQALKLFEFLKYEILLPEYNGLKFTYYIKKINTSSVEDIEMHIENPYDVEIQVK</sequence>
<organism evidence="1 2">
    <name type="scientific">Panagrolaimus davidi</name>
    <dbReference type="NCBI Taxonomy" id="227884"/>
    <lineage>
        <taxon>Eukaryota</taxon>
        <taxon>Metazoa</taxon>
        <taxon>Ecdysozoa</taxon>
        <taxon>Nematoda</taxon>
        <taxon>Chromadorea</taxon>
        <taxon>Rhabditida</taxon>
        <taxon>Tylenchina</taxon>
        <taxon>Panagrolaimomorpha</taxon>
        <taxon>Panagrolaimoidea</taxon>
        <taxon>Panagrolaimidae</taxon>
        <taxon>Panagrolaimus</taxon>
    </lineage>
</organism>
<dbReference type="WBParaSite" id="PDA_v2.g18467.t1">
    <property type="protein sequence ID" value="PDA_v2.g18467.t1"/>
    <property type="gene ID" value="PDA_v2.g18467"/>
</dbReference>
<accession>A0A914PQU0</accession>
<dbReference type="Proteomes" id="UP000887578">
    <property type="component" value="Unplaced"/>
</dbReference>
<name>A0A914PQU0_9BILA</name>
<keyword evidence="1" id="KW-1185">Reference proteome</keyword>
<reference evidence="2" key="1">
    <citation type="submission" date="2022-11" db="UniProtKB">
        <authorList>
            <consortium name="WormBaseParasite"/>
        </authorList>
    </citation>
    <scope>IDENTIFICATION</scope>
</reference>
<proteinExistence type="predicted"/>
<dbReference type="AlphaFoldDB" id="A0A914PQU0"/>
<protein>
    <submittedName>
        <fullName evidence="2">Uncharacterized protein</fullName>
    </submittedName>
</protein>
<evidence type="ECO:0000313" key="1">
    <source>
        <dbReference type="Proteomes" id="UP000887578"/>
    </source>
</evidence>